<evidence type="ECO:0000256" key="1">
    <source>
        <dbReference type="ARBA" id="ARBA00023004"/>
    </source>
</evidence>
<dbReference type="RefSeq" id="WP_091191295.1">
    <property type="nucleotide sequence ID" value="NZ_FOVE01000003.1"/>
</dbReference>
<dbReference type="Gene3D" id="2.30.30.90">
    <property type="match status" value="1"/>
</dbReference>
<feature type="domain" description="Ferrous iron transporter FeoA-like" evidence="2">
    <location>
        <begin position="8"/>
        <end position="84"/>
    </location>
</feature>
<dbReference type="InterPro" id="IPR008988">
    <property type="entry name" value="Transcriptional_repressor_C"/>
</dbReference>
<sequence length="101" mass="10624">MSHITTPATLDLAILGQPLTVDRIQAPANAPEWARWLEEIGFIPGEQVTLMAKGIPGGDPLVVRIGQSTFALRSAEAACIRVAPGDPGHSVFVAKLKGNQA</sequence>
<dbReference type="AlphaFoldDB" id="A0A1I4WKH2"/>
<dbReference type="OrthoDB" id="559009at2"/>
<keyword evidence="4" id="KW-1185">Reference proteome</keyword>
<dbReference type="Proteomes" id="UP000242869">
    <property type="component" value="Unassembled WGS sequence"/>
</dbReference>
<dbReference type="GO" id="GO:0046914">
    <property type="term" value="F:transition metal ion binding"/>
    <property type="evidence" value="ECO:0007669"/>
    <property type="project" value="InterPro"/>
</dbReference>
<accession>A0A1I4WKH2</accession>
<dbReference type="Pfam" id="PF04023">
    <property type="entry name" value="FeoA"/>
    <property type="match status" value="1"/>
</dbReference>
<protein>
    <submittedName>
        <fullName evidence="3">Ferrous iron transport protein A</fullName>
    </submittedName>
</protein>
<dbReference type="STRING" id="83765.SAMN05660284_00646"/>
<name>A0A1I4WKH2_9NEIS</name>
<keyword evidence="1" id="KW-0408">Iron</keyword>
<proteinExistence type="predicted"/>
<dbReference type="SMART" id="SM00899">
    <property type="entry name" value="FeoA"/>
    <property type="match status" value="1"/>
</dbReference>
<evidence type="ECO:0000259" key="2">
    <source>
        <dbReference type="SMART" id="SM00899"/>
    </source>
</evidence>
<reference evidence="4" key="1">
    <citation type="submission" date="2016-10" db="EMBL/GenBank/DDBJ databases">
        <authorList>
            <person name="Varghese N."/>
            <person name="Submissions S."/>
        </authorList>
    </citation>
    <scope>NUCLEOTIDE SEQUENCE [LARGE SCALE GENOMIC DNA]</scope>
    <source>
        <strain evidence="4">DSM 6150</strain>
    </source>
</reference>
<dbReference type="EMBL" id="FOVE01000003">
    <property type="protein sequence ID" value="SFN13700.1"/>
    <property type="molecule type" value="Genomic_DNA"/>
</dbReference>
<evidence type="ECO:0000313" key="3">
    <source>
        <dbReference type="EMBL" id="SFN13700.1"/>
    </source>
</evidence>
<dbReference type="SUPFAM" id="SSF50037">
    <property type="entry name" value="C-terminal domain of transcriptional repressors"/>
    <property type="match status" value="1"/>
</dbReference>
<gene>
    <name evidence="3" type="ORF">SAMN05660284_00646</name>
</gene>
<evidence type="ECO:0000313" key="4">
    <source>
        <dbReference type="Proteomes" id="UP000242869"/>
    </source>
</evidence>
<organism evidence="3 4">
    <name type="scientific">Formivibrio citricus</name>
    <dbReference type="NCBI Taxonomy" id="83765"/>
    <lineage>
        <taxon>Bacteria</taxon>
        <taxon>Pseudomonadati</taxon>
        <taxon>Pseudomonadota</taxon>
        <taxon>Betaproteobacteria</taxon>
        <taxon>Neisseriales</taxon>
        <taxon>Chitinibacteraceae</taxon>
        <taxon>Formivibrio</taxon>
    </lineage>
</organism>
<dbReference type="InterPro" id="IPR038157">
    <property type="entry name" value="FeoA_core_dom"/>
</dbReference>
<dbReference type="InterPro" id="IPR007167">
    <property type="entry name" value="Fe-transptr_FeoA-like"/>
</dbReference>